<protein>
    <submittedName>
        <fullName evidence="1">Uncharacterized protein</fullName>
    </submittedName>
</protein>
<sequence>MASNVPDPIDDLAREHGQVIAVSEVDGTTAHSVLQAGHVGPASMRYKGSSGVHWAVFPSAEEAVAAASMANRPDIGGFHSVEVLPPEDAPDDAEHFDCAEDWLMS</sequence>
<comment type="caution">
    <text evidence="1">The sequence shown here is derived from an EMBL/GenBank/DDBJ whole genome shotgun (WGS) entry which is preliminary data.</text>
</comment>
<accession>A0A2S6ZP30</accession>
<dbReference type="EMBL" id="MDSL01000070">
    <property type="protein sequence ID" value="PPT93998.1"/>
    <property type="molecule type" value="Genomic_DNA"/>
</dbReference>
<gene>
    <name evidence="1" type="ORF">XarbCFBP7409_20080</name>
</gene>
<evidence type="ECO:0000313" key="1">
    <source>
        <dbReference type="EMBL" id="PPT93998.1"/>
    </source>
</evidence>
<name>A0A2S6ZP30_9XANT</name>
<reference evidence="1 2" key="1">
    <citation type="submission" date="2016-08" db="EMBL/GenBank/DDBJ databases">
        <title>Evolution of the type three secretion system and type three effector repertoires in Xanthomonas.</title>
        <authorList>
            <person name="Merda D."/>
            <person name="Briand M."/>
            <person name="Bosis E."/>
            <person name="Rousseau C."/>
            <person name="Portier P."/>
            <person name="Jacques M.-A."/>
            <person name="Fischer-Le Saux M."/>
        </authorList>
    </citation>
    <scope>NUCLEOTIDE SEQUENCE [LARGE SCALE GENOMIC DNA]</scope>
    <source>
        <strain evidence="1 2">CFBP 7409</strain>
    </source>
</reference>
<organism evidence="1 2">
    <name type="scientific">Xanthomonas arboricola pv. guizotiae</name>
    <dbReference type="NCBI Taxonomy" id="487867"/>
    <lineage>
        <taxon>Bacteria</taxon>
        <taxon>Pseudomonadati</taxon>
        <taxon>Pseudomonadota</taxon>
        <taxon>Gammaproteobacteria</taxon>
        <taxon>Lysobacterales</taxon>
        <taxon>Lysobacteraceae</taxon>
        <taxon>Xanthomonas</taxon>
    </lineage>
</organism>
<evidence type="ECO:0000313" key="2">
    <source>
        <dbReference type="Proteomes" id="UP000238049"/>
    </source>
</evidence>
<proteinExistence type="predicted"/>
<dbReference type="Proteomes" id="UP000238049">
    <property type="component" value="Unassembled WGS sequence"/>
</dbReference>
<dbReference type="AlphaFoldDB" id="A0A2S6ZP30"/>
<dbReference type="RefSeq" id="WP_104564569.1">
    <property type="nucleotide sequence ID" value="NZ_MDSK01000059.1"/>
</dbReference>